<dbReference type="GO" id="GO:0003723">
    <property type="term" value="F:RNA binding"/>
    <property type="evidence" value="ECO:0007669"/>
    <property type="project" value="InterPro"/>
</dbReference>
<dbReference type="GeneID" id="39420446"/>
<protein>
    <submittedName>
        <fullName evidence="3">PUA domain protein</fullName>
    </submittedName>
</protein>
<dbReference type="Gene3D" id="2.30.130.10">
    <property type="entry name" value="PUA domain"/>
    <property type="match status" value="1"/>
</dbReference>
<accession>A0A484ICC1</accession>
<proteinExistence type="predicted"/>
<feature type="domain" description="tRNA-guanine transglycosylase patch-forming" evidence="2">
    <location>
        <begin position="11"/>
        <end position="74"/>
    </location>
</feature>
<dbReference type="EMBL" id="LR216287">
    <property type="protein sequence ID" value="VFJ13320.1"/>
    <property type="molecule type" value="Genomic_DNA"/>
</dbReference>
<organism evidence="3 4">
    <name type="scientific">Candidatus Nitrosocosmicus franklandianus</name>
    <dbReference type="NCBI Taxonomy" id="1798806"/>
    <lineage>
        <taxon>Archaea</taxon>
        <taxon>Nitrososphaerota</taxon>
        <taxon>Nitrososphaeria</taxon>
        <taxon>Nitrososphaerales</taxon>
        <taxon>Nitrososphaeraceae</taxon>
        <taxon>Candidatus Nitrosocosmicus</taxon>
    </lineage>
</organism>
<dbReference type="SUPFAM" id="SSF88697">
    <property type="entry name" value="PUA domain-like"/>
    <property type="match status" value="1"/>
</dbReference>
<dbReference type="InterPro" id="IPR015947">
    <property type="entry name" value="PUA-like_sf"/>
</dbReference>
<name>A0A484ICC1_9ARCH</name>
<dbReference type="KEGG" id="nfn:NFRAN_0998"/>
<sequence length="172" mass="19157">MKQLFVNPYEKIRSHVDFIFGPRTSSLLSENLEIEYSKKTGKIKSFSMNEKLIGTFRSDGGIALTIFGARLFIRHKPFLQHCIVPVQDAIPFVSEGRSLFVKHVSHCGSCVRCGSEVAIIDSNQSILAVGRSLFSSSYFAQMANEQSRKSNGILQIRGIGVKIREGIKSRST</sequence>
<dbReference type="Pfam" id="PF14810">
    <property type="entry name" value="TGT_C2"/>
    <property type="match status" value="1"/>
</dbReference>
<evidence type="ECO:0000313" key="3">
    <source>
        <dbReference type="EMBL" id="VFJ13320.1"/>
    </source>
</evidence>
<dbReference type="InterPro" id="IPR036974">
    <property type="entry name" value="PUA_sf"/>
</dbReference>
<dbReference type="InterPro" id="IPR038250">
    <property type="entry name" value="TGT_C2_sf"/>
</dbReference>
<gene>
    <name evidence="3" type="ORF">NFRAN_0998</name>
</gene>
<feature type="domain" description="PUA" evidence="1">
    <location>
        <begin position="88"/>
        <end position="149"/>
    </location>
</feature>
<keyword evidence="4" id="KW-1185">Reference proteome</keyword>
<dbReference type="InterPro" id="IPR002478">
    <property type="entry name" value="PUA"/>
</dbReference>
<evidence type="ECO:0000313" key="4">
    <source>
        <dbReference type="Proteomes" id="UP000294299"/>
    </source>
</evidence>
<reference evidence="3 4" key="1">
    <citation type="submission" date="2019-02" db="EMBL/GenBank/DDBJ databases">
        <authorList>
            <person name="Lehtovirta-Morley E L."/>
        </authorList>
    </citation>
    <scope>NUCLEOTIDE SEQUENCE [LARGE SCALE GENOMIC DNA]</scope>
    <source>
        <strain evidence="3">NFRAN1</strain>
    </source>
</reference>
<dbReference type="Gene3D" id="3.10.450.90">
    <property type="entry name" value="ArcTGT, C2 domain"/>
    <property type="match status" value="1"/>
</dbReference>
<dbReference type="InterPro" id="IPR029402">
    <property type="entry name" value="TGT_C2"/>
</dbReference>
<dbReference type="Pfam" id="PF01472">
    <property type="entry name" value="PUA"/>
    <property type="match status" value="1"/>
</dbReference>
<dbReference type="AlphaFoldDB" id="A0A484ICC1"/>
<dbReference type="RefSeq" id="WP_134483223.1">
    <property type="nucleotide sequence ID" value="NZ_LR216287.1"/>
</dbReference>
<evidence type="ECO:0000259" key="1">
    <source>
        <dbReference type="Pfam" id="PF01472"/>
    </source>
</evidence>
<dbReference type="PROSITE" id="PS50890">
    <property type="entry name" value="PUA"/>
    <property type="match status" value="1"/>
</dbReference>
<dbReference type="Proteomes" id="UP000294299">
    <property type="component" value="Chromosome NFRAN"/>
</dbReference>
<evidence type="ECO:0000259" key="2">
    <source>
        <dbReference type="Pfam" id="PF14810"/>
    </source>
</evidence>
<dbReference type="SUPFAM" id="SSF88802">
    <property type="entry name" value="Pre-PUA domain"/>
    <property type="match status" value="1"/>
</dbReference>